<evidence type="ECO:0000256" key="1">
    <source>
        <dbReference type="SAM" id="Phobius"/>
    </source>
</evidence>
<dbReference type="EMBL" id="JBHTOM010000013">
    <property type="protein sequence ID" value="MFD1549909.1"/>
    <property type="molecule type" value="Genomic_DNA"/>
</dbReference>
<dbReference type="InterPro" id="IPR002656">
    <property type="entry name" value="Acyl_transf_3_dom"/>
</dbReference>
<feature type="transmembrane region" description="Helical" evidence="1">
    <location>
        <begin position="277"/>
        <end position="296"/>
    </location>
</feature>
<feature type="domain" description="Acyltransferase 3" evidence="2">
    <location>
        <begin position="9"/>
        <end position="320"/>
    </location>
</feature>
<feature type="transmembrane region" description="Helical" evidence="1">
    <location>
        <begin position="237"/>
        <end position="257"/>
    </location>
</feature>
<feature type="transmembrane region" description="Helical" evidence="1">
    <location>
        <begin position="208"/>
        <end position="225"/>
    </location>
</feature>
<keyword evidence="1" id="KW-0812">Transmembrane</keyword>
<dbReference type="RefSeq" id="WP_125701538.1">
    <property type="nucleotide sequence ID" value="NZ_JBHTOM010000013.1"/>
</dbReference>
<feature type="transmembrane region" description="Helical" evidence="1">
    <location>
        <begin position="87"/>
        <end position="108"/>
    </location>
</feature>
<keyword evidence="1" id="KW-0472">Membrane</keyword>
<dbReference type="PANTHER" id="PTHR37312">
    <property type="entry name" value="MEMBRANE-BOUND ACYLTRANSFERASE YKRP-RELATED"/>
    <property type="match status" value="1"/>
</dbReference>
<dbReference type="Pfam" id="PF01757">
    <property type="entry name" value="Acyl_transf_3"/>
    <property type="match status" value="1"/>
</dbReference>
<feature type="transmembrane region" description="Helical" evidence="1">
    <location>
        <begin position="128"/>
        <end position="148"/>
    </location>
</feature>
<dbReference type="PANTHER" id="PTHR37312:SF1">
    <property type="entry name" value="MEMBRANE-BOUND ACYLTRANSFERASE YKRP-RELATED"/>
    <property type="match status" value="1"/>
</dbReference>
<dbReference type="Proteomes" id="UP001597195">
    <property type="component" value="Unassembled WGS sequence"/>
</dbReference>
<evidence type="ECO:0000259" key="2">
    <source>
        <dbReference type="Pfam" id="PF01757"/>
    </source>
</evidence>
<evidence type="ECO:0000313" key="4">
    <source>
        <dbReference type="Proteomes" id="UP001597195"/>
    </source>
</evidence>
<reference evidence="4" key="1">
    <citation type="journal article" date="2019" name="Int. J. Syst. Evol. Microbiol.">
        <title>The Global Catalogue of Microorganisms (GCM) 10K type strain sequencing project: providing services to taxonomists for standard genome sequencing and annotation.</title>
        <authorList>
            <consortium name="The Broad Institute Genomics Platform"/>
            <consortium name="The Broad Institute Genome Sequencing Center for Infectious Disease"/>
            <person name="Wu L."/>
            <person name="Ma J."/>
        </authorList>
    </citation>
    <scope>NUCLEOTIDE SEQUENCE [LARGE SCALE GENOMIC DNA]</scope>
    <source>
        <strain evidence="4">CCM 8906</strain>
    </source>
</reference>
<keyword evidence="1" id="KW-1133">Transmembrane helix</keyword>
<organism evidence="3 4">
    <name type="scientific">Levilactobacillus fuyuanensis</name>
    <dbReference type="NCBI Taxonomy" id="2486022"/>
    <lineage>
        <taxon>Bacteria</taxon>
        <taxon>Bacillati</taxon>
        <taxon>Bacillota</taxon>
        <taxon>Bacilli</taxon>
        <taxon>Lactobacillales</taxon>
        <taxon>Lactobacillaceae</taxon>
        <taxon>Levilactobacillus</taxon>
    </lineage>
</organism>
<feature type="transmembrane region" description="Helical" evidence="1">
    <location>
        <begin position="181"/>
        <end position="196"/>
    </location>
</feature>
<dbReference type="GO" id="GO:0016746">
    <property type="term" value="F:acyltransferase activity"/>
    <property type="evidence" value="ECO:0007669"/>
    <property type="project" value="UniProtKB-KW"/>
</dbReference>
<feature type="transmembrane region" description="Helical" evidence="1">
    <location>
        <begin position="302"/>
        <end position="324"/>
    </location>
</feature>
<keyword evidence="3" id="KW-0808">Transferase</keyword>
<sequence>MGKKRIRTFDIAKGIAILLVVFGHALQGMRDSEGITVNSLHSSIYIICSIIYTFHMPLFFFVSGLFVHSWSRRPAGKAIWQKIKLLVVPYIIWTVIVGSFMQLAQKYTNNGLGLRQVLLAWWVPFSEYWFLYVLFIVYMIYYVFVHFIKNGEKILLVLSVLMYVLVPLGFNFWIVAKLQKFLIFFMLGSMISKYLLSNYNTIFTMKKSFGITAMFLVAIILYVYLIKNGVDSAIMNVYVLLMSILGISFVMIISHVIDRRDNEITLFLNWNGMKSMAIYVMHLLPLAGSRILAVKLMHMTNLWGIIVVITLISLLSCYIGYFILRKMRLTNIMFGR</sequence>
<keyword evidence="3" id="KW-0012">Acyltransferase</keyword>
<protein>
    <submittedName>
        <fullName evidence="3">Acyltransferase family protein</fullName>
    </submittedName>
</protein>
<accession>A0ABW4H583</accession>
<feature type="transmembrane region" description="Helical" evidence="1">
    <location>
        <begin position="44"/>
        <end position="67"/>
    </location>
</feature>
<comment type="caution">
    <text evidence="3">The sequence shown here is derived from an EMBL/GenBank/DDBJ whole genome shotgun (WGS) entry which is preliminary data.</text>
</comment>
<evidence type="ECO:0000313" key="3">
    <source>
        <dbReference type="EMBL" id="MFD1549909.1"/>
    </source>
</evidence>
<gene>
    <name evidence="3" type="ORF">ACFQ5T_09395</name>
</gene>
<name>A0ABW4H583_9LACO</name>
<feature type="transmembrane region" description="Helical" evidence="1">
    <location>
        <begin position="155"/>
        <end position="175"/>
    </location>
</feature>
<dbReference type="InterPro" id="IPR052734">
    <property type="entry name" value="Nod_factor_acetyltransferase"/>
</dbReference>
<proteinExistence type="predicted"/>
<keyword evidence="4" id="KW-1185">Reference proteome</keyword>